<dbReference type="EMBL" id="AP022606">
    <property type="protein sequence ID" value="BBZ10021.1"/>
    <property type="molecule type" value="Genomic_DNA"/>
</dbReference>
<dbReference type="PANTHER" id="PTHR21240">
    <property type="entry name" value="2-AMINO-3-CARBOXYLMUCONATE-6-SEMIALDEHYDE DECARBOXYLASE"/>
    <property type="match status" value="1"/>
</dbReference>
<reference evidence="4 5" key="1">
    <citation type="submission" date="2016-12" db="EMBL/GenBank/DDBJ databases">
        <title>The new phylogeny of genus Mycobacterium.</title>
        <authorList>
            <person name="Tortoli E."/>
            <person name="Trovato A."/>
            <person name="Cirillo D.M."/>
        </authorList>
    </citation>
    <scope>NUCLEOTIDE SEQUENCE [LARGE SCALE GENOMIC DNA]</scope>
    <source>
        <strain evidence="4 5">DSM 44624</strain>
    </source>
</reference>
<dbReference type="GO" id="GO:0016787">
    <property type="term" value="F:hydrolase activity"/>
    <property type="evidence" value="ECO:0007669"/>
    <property type="project" value="InterPro"/>
</dbReference>
<proteinExistence type="predicted"/>
<evidence type="ECO:0000313" key="6">
    <source>
        <dbReference type="Proteomes" id="UP000467379"/>
    </source>
</evidence>
<sequence length="499" mass="55379">MRVSFDVRNADADTLSRPELRPVTMVSADSHVSLPPKMYKDYLDPQYHDSWSDYLADVAIINKVVELTGYPAPADALEIYDKRGVVSAAGEIGYFDPVWRLRQVEAEGIVAEFLHPFGPLGFVPFSDVQNSRCSHELRVAGARAHNRFLTEFCSEAPGRLLGVPLIYPWPDWDAGVADIVRARESGFHAIFPPMMPGTPDDLPALYDPWWDPMWAACQDVGMVVHIHAGFGNPQGSVVEMVRSVFSRTEGGAADTADKEGLAAIDPSLLPKFDPDAESETGGTNSFLSELFETFGERRPLWQLMWGGVFDRFPKLKVAFQEIHADWVPATLEYLDRAHAAEPGSMKLTPSEYWARHCAVGTSLMRYGDVAVRHEVGLNKMMFGSDFPHFEGTWPNTHDWIRTTLGSVPEVEARAILGENAIDFYGLDRALLEKTAKRVSPLPGELFNGQPVDPKLIRHFEFRAGINKPVNFNVDQMNQAFEEDRAGALKALAATTGNSG</sequence>
<dbReference type="GO" id="GO:0019748">
    <property type="term" value="P:secondary metabolic process"/>
    <property type="evidence" value="ECO:0007669"/>
    <property type="project" value="TreeGrafter"/>
</dbReference>
<dbReference type="Gene3D" id="3.20.20.140">
    <property type="entry name" value="Metal-dependent hydrolases"/>
    <property type="match status" value="1"/>
</dbReference>
<dbReference type="GO" id="GO:0005737">
    <property type="term" value="C:cytoplasm"/>
    <property type="evidence" value="ECO:0007669"/>
    <property type="project" value="TreeGrafter"/>
</dbReference>
<dbReference type="PANTHER" id="PTHR21240:SF28">
    <property type="entry name" value="ISO-OROTATE DECARBOXYLASE (EUROFUNG)"/>
    <property type="match status" value="1"/>
</dbReference>
<dbReference type="RefSeq" id="WP_083129813.1">
    <property type="nucleotide sequence ID" value="NZ_AP022606.1"/>
</dbReference>
<evidence type="ECO:0000313" key="5">
    <source>
        <dbReference type="Proteomes" id="UP000192441"/>
    </source>
</evidence>
<evidence type="ECO:0000313" key="4">
    <source>
        <dbReference type="EMBL" id="ORA41038.1"/>
    </source>
</evidence>
<feature type="domain" description="Amidohydrolase-related" evidence="2">
    <location>
        <begin position="142"/>
        <end position="426"/>
    </location>
</feature>
<gene>
    <name evidence="4" type="ORF">BST20_02530</name>
    <name evidence="3" type="ORF">MBRA_02160</name>
</gene>
<dbReference type="InterPro" id="IPR006680">
    <property type="entry name" value="Amidohydro-rel"/>
</dbReference>
<dbReference type="InterPro" id="IPR032466">
    <property type="entry name" value="Metal_Hydrolase"/>
</dbReference>
<dbReference type="Pfam" id="PF04909">
    <property type="entry name" value="Amidohydro_2"/>
    <property type="match status" value="1"/>
</dbReference>
<dbReference type="OrthoDB" id="8673349at2"/>
<keyword evidence="1" id="KW-0456">Lyase</keyword>
<dbReference type="Proteomes" id="UP000192441">
    <property type="component" value="Unassembled WGS sequence"/>
</dbReference>
<dbReference type="EMBL" id="MVHM01000001">
    <property type="protein sequence ID" value="ORA41038.1"/>
    <property type="molecule type" value="Genomic_DNA"/>
</dbReference>
<dbReference type="Proteomes" id="UP000467379">
    <property type="component" value="Chromosome"/>
</dbReference>
<dbReference type="GO" id="GO:0016831">
    <property type="term" value="F:carboxy-lyase activity"/>
    <property type="evidence" value="ECO:0007669"/>
    <property type="project" value="InterPro"/>
</dbReference>
<dbReference type="AlphaFoldDB" id="A0A7I7W070"/>
<dbReference type="SUPFAM" id="SSF51556">
    <property type="entry name" value="Metallo-dependent hydrolases"/>
    <property type="match status" value="1"/>
</dbReference>
<accession>A0A7I7W070</accession>
<evidence type="ECO:0000259" key="2">
    <source>
        <dbReference type="Pfam" id="PF04909"/>
    </source>
</evidence>
<evidence type="ECO:0000313" key="3">
    <source>
        <dbReference type="EMBL" id="BBZ10021.1"/>
    </source>
</evidence>
<name>A0A7I7W070_9MYCO</name>
<reference evidence="3 6" key="2">
    <citation type="journal article" date="2019" name="Emerg. Microbes Infect.">
        <title>Comprehensive subspecies identification of 175 nontuberculous mycobacteria species based on 7547 genomic profiles.</title>
        <authorList>
            <person name="Matsumoto Y."/>
            <person name="Kinjo T."/>
            <person name="Motooka D."/>
            <person name="Nabeya D."/>
            <person name="Jung N."/>
            <person name="Uechi K."/>
            <person name="Horii T."/>
            <person name="Iida T."/>
            <person name="Fujita J."/>
            <person name="Nakamura S."/>
        </authorList>
    </citation>
    <scope>NUCLEOTIDE SEQUENCE [LARGE SCALE GENOMIC DNA]</scope>
    <source>
        <strain evidence="3 6">JCM 12687</strain>
    </source>
</reference>
<evidence type="ECO:0000256" key="1">
    <source>
        <dbReference type="ARBA" id="ARBA00023239"/>
    </source>
</evidence>
<organism evidence="4 5">
    <name type="scientific">Mycobacterium branderi</name>
    <dbReference type="NCBI Taxonomy" id="43348"/>
    <lineage>
        <taxon>Bacteria</taxon>
        <taxon>Bacillati</taxon>
        <taxon>Actinomycetota</taxon>
        <taxon>Actinomycetes</taxon>
        <taxon>Mycobacteriales</taxon>
        <taxon>Mycobacteriaceae</taxon>
        <taxon>Mycobacterium</taxon>
    </lineage>
</organism>
<protein>
    <recommendedName>
        <fullName evidence="2">Amidohydrolase-related domain-containing protein</fullName>
    </recommendedName>
</protein>
<reference evidence="3" key="3">
    <citation type="submission" date="2020-02" db="EMBL/GenBank/DDBJ databases">
        <authorList>
            <person name="Matsumoto Y."/>
            <person name="Kinjo T."/>
            <person name="Motooka D."/>
            <person name="Nabeya D."/>
            <person name="Jung N."/>
            <person name="Uechi K."/>
            <person name="Horii T."/>
            <person name="Iida T."/>
            <person name="Fujita J."/>
            <person name="Nakamura S."/>
        </authorList>
    </citation>
    <scope>NUCLEOTIDE SEQUENCE</scope>
    <source>
        <strain evidence="3">JCM 12687</strain>
    </source>
</reference>
<dbReference type="InterPro" id="IPR032465">
    <property type="entry name" value="ACMSD"/>
</dbReference>
<keyword evidence="6" id="KW-1185">Reference proteome</keyword>